<evidence type="ECO:0000256" key="9">
    <source>
        <dbReference type="ARBA" id="ARBA00047942"/>
    </source>
</evidence>
<keyword evidence="4 13" id="KW-0489">Methyltransferase</keyword>
<accession>F2NJ16</accession>
<dbReference type="HOGENOM" id="CLU_322814_0_0_7"/>
<evidence type="ECO:0000256" key="6">
    <source>
        <dbReference type="ARBA" id="ARBA00022691"/>
    </source>
</evidence>
<dbReference type="InterPro" id="IPR044946">
    <property type="entry name" value="Restrct_endonuc_typeI_TRD_sf"/>
</dbReference>
<evidence type="ECO:0000313" key="14">
    <source>
        <dbReference type="Proteomes" id="UP000000483"/>
    </source>
</evidence>
<evidence type="ECO:0000256" key="5">
    <source>
        <dbReference type="ARBA" id="ARBA00022679"/>
    </source>
</evidence>
<feature type="domain" description="Type I restriction modification DNA specificity" evidence="10">
    <location>
        <begin position="754"/>
        <end position="861"/>
    </location>
</feature>
<dbReference type="GO" id="GO:0009307">
    <property type="term" value="P:DNA restriction-modification system"/>
    <property type="evidence" value="ECO:0007669"/>
    <property type="project" value="UniProtKB-KW"/>
</dbReference>
<dbReference type="GO" id="GO:0032259">
    <property type="term" value="P:methylation"/>
    <property type="evidence" value="ECO:0007669"/>
    <property type="project" value="UniProtKB-KW"/>
</dbReference>
<proteinExistence type="inferred from homology"/>
<dbReference type="Pfam" id="PF01420">
    <property type="entry name" value="Methylase_S"/>
    <property type="match status" value="2"/>
</dbReference>
<dbReference type="AlphaFoldDB" id="F2NJ16"/>
<keyword evidence="8" id="KW-0238">DNA-binding</keyword>
<evidence type="ECO:0000313" key="13">
    <source>
        <dbReference type="EMBL" id="AEB07974.1"/>
    </source>
</evidence>
<dbReference type="Pfam" id="PF02384">
    <property type="entry name" value="N6_Mtase"/>
    <property type="match status" value="1"/>
</dbReference>
<sequence>MSRITQQQLESYLWGAATLLRGTIDAGDYKQFIFPLLFYKRLCDVFDEETQVALTESGGDTEFAAYPENHRFQIPPEAHWQEMRQVAKDVGRTLHNALRSIETANPDKLYGIFGDAQWTNKDRLPDAMLRDLIEHFATLNLSLANLPEDELGQGYEYLIKKFADDSGHTAAEFYTNRTLVHLMTEMLAPQPGESVYDPTCGSGGMLLSCIAHLRRQGQEWRNVRLYGQERNLMTSAIARMNCFLHGVEDFHIVRGDTLAHPRFVEGDRLQRFDVVLANPPYSIKQWNRKAFAADPWGRNLFGTPPQGRADYAFWQHILCSLSPQTGRCAILFPHGVLFRQEEAEMRRKIIEADLIECVLGLGPNLFYNSPMEACVVVCRMAKPRERRGKILLINAVNEVTRERAQSFLTDTHIQHILHAYQTFQDEPGFTGVASLEEIRARDGNLSILLYVSSPEANNQIQVSANGSLQESLAAWLSSAREARSSLAGVLGANPIIESEGLAAKPASSLPTWLKREEWQRLPFGAFAESINERVEPSDAGDEIYVGLEHLDPQDLHIRRWGKGSDVIGTKLRFRKGDLIFGRRRAYQRKLAIAQFDGICSAHAMVVRAKPEVVLPEFLPFLMVSDRFMNRAVEISVGSLSPTINWKTLKLEKFPLPSIDQQRRIAEILWEADKVFGKYFSVTKALAKIENALVDIMVRSAAANFESKPLRELIIGKPQYGANAPAANYRDGMPRYVRITDIETKGRLTKQDIVAVLLDESSQKKYELADGDLLIARTGNTVGKSYLYSESDGRCVYAGYLVRFRPNREIVLPEYLFRVTQSSYYRNWLENNIRVGAQPNVNGTEYGSLLIPLPPLSFQSERLSDIKELSSGDQGYEELISAIRFLATSFLNDIFCE</sequence>
<feature type="domain" description="DNA methylase adenine-specific" evidence="11">
    <location>
        <begin position="148"/>
        <end position="457"/>
    </location>
</feature>
<name>F2NJ16_DESAR</name>
<dbReference type="InterPro" id="IPR002052">
    <property type="entry name" value="DNA_methylase_N6_adenine_CS"/>
</dbReference>
<dbReference type="GO" id="GO:0003677">
    <property type="term" value="F:DNA binding"/>
    <property type="evidence" value="ECO:0007669"/>
    <property type="project" value="UniProtKB-KW"/>
</dbReference>
<evidence type="ECO:0000256" key="2">
    <source>
        <dbReference type="ARBA" id="ARBA00010923"/>
    </source>
</evidence>
<dbReference type="SUPFAM" id="SSF53335">
    <property type="entry name" value="S-adenosyl-L-methionine-dependent methyltransferases"/>
    <property type="match status" value="1"/>
</dbReference>
<dbReference type="GO" id="GO:0009007">
    <property type="term" value="F:site-specific DNA-methyltransferase (adenine-specific) activity"/>
    <property type="evidence" value="ECO:0007669"/>
    <property type="project" value="UniProtKB-EC"/>
</dbReference>
<dbReference type="eggNOG" id="COG0732">
    <property type="taxonomic scope" value="Bacteria"/>
</dbReference>
<dbReference type="EMBL" id="CP002629">
    <property type="protein sequence ID" value="AEB07974.1"/>
    <property type="molecule type" value="Genomic_DNA"/>
</dbReference>
<evidence type="ECO:0000256" key="1">
    <source>
        <dbReference type="ARBA" id="ARBA00006594"/>
    </source>
</evidence>
<dbReference type="CDD" id="cd17521">
    <property type="entry name" value="RMtype1_S_Sau13435ORF2165P_TRD2-CR2_like"/>
    <property type="match status" value="1"/>
</dbReference>
<organism evidence="13 14">
    <name type="scientific">Desulfobacca acetoxidans (strain ATCC 700848 / DSM 11109 / ASRB2)</name>
    <dbReference type="NCBI Taxonomy" id="880072"/>
    <lineage>
        <taxon>Bacteria</taxon>
        <taxon>Pseudomonadati</taxon>
        <taxon>Thermodesulfobacteriota</taxon>
        <taxon>Desulfobaccia</taxon>
        <taxon>Desulfobaccales</taxon>
        <taxon>Desulfobaccaceae</taxon>
        <taxon>Desulfobacca</taxon>
    </lineage>
</organism>
<evidence type="ECO:0000259" key="12">
    <source>
        <dbReference type="Pfam" id="PF12161"/>
    </source>
</evidence>
<dbReference type="OrthoDB" id="9784823at2"/>
<dbReference type="STRING" id="880072.Desac_0075"/>
<dbReference type="Pfam" id="PF12161">
    <property type="entry name" value="HsdM_N"/>
    <property type="match status" value="1"/>
</dbReference>
<dbReference type="eggNOG" id="COG0286">
    <property type="taxonomic scope" value="Bacteria"/>
</dbReference>
<reference evidence="14" key="2">
    <citation type="submission" date="2011-03" db="EMBL/GenBank/DDBJ databases">
        <title>The complete genome of Desulfobacca acetoxidans DSM 11109.</title>
        <authorList>
            <consortium name="US DOE Joint Genome Institute (JGI-PGF)"/>
            <person name="Lucas S."/>
            <person name="Copeland A."/>
            <person name="Lapidus A."/>
            <person name="Bruce D."/>
            <person name="Goodwin L."/>
            <person name="Pitluck S."/>
            <person name="Peters L."/>
            <person name="Kyrpides N."/>
            <person name="Mavromatis K."/>
            <person name="Ivanova N."/>
            <person name="Ovchinnikova G."/>
            <person name="Teshima H."/>
            <person name="Detter J.C."/>
            <person name="Han C."/>
            <person name="Land M."/>
            <person name="Hauser L."/>
            <person name="Markowitz V."/>
            <person name="Cheng J.-F."/>
            <person name="Hugenholtz P."/>
            <person name="Woyke T."/>
            <person name="Wu D."/>
            <person name="Spring S."/>
            <person name="Schueler E."/>
            <person name="Brambilla E."/>
            <person name="Klenk H.-P."/>
            <person name="Eisen J.A."/>
        </authorList>
    </citation>
    <scope>NUCLEOTIDE SEQUENCE [LARGE SCALE GENOMIC DNA]</scope>
    <source>
        <strain evidence="14">ATCC 700848 / DSM 11109 / ASRB2</strain>
    </source>
</reference>
<protein>
    <recommendedName>
        <fullName evidence="3">site-specific DNA-methyltransferase (adenine-specific)</fullName>
        <ecNumber evidence="3">2.1.1.72</ecNumber>
    </recommendedName>
</protein>
<dbReference type="PANTHER" id="PTHR42933">
    <property type="entry name" value="SLR6095 PROTEIN"/>
    <property type="match status" value="1"/>
</dbReference>
<evidence type="ECO:0000259" key="10">
    <source>
        <dbReference type="Pfam" id="PF01420"/>
    </source>
</evidence>
<dbReference type="InterPro" id="IPR051537">
    <property type="entry name" value="DNA_Adenine_Mtase"/>
</dbReference>
<dbReference type="EC" id="2.1.1.72" evidence="3"/>
<dbReference type="InterPro" id="IPR000055">
    <property type="entry name" value="Restrct_endonuc_typeI_TRD"/>
</dbReference>
<dbReference type="Gene3D" id="3.40.50.150">
    <property type="entry name" value="Vaccinia Virus protein VP39"/>
    <property type="match status" value="1"/>
</dbReference>
<reference evidence="13 14" key="1">
    <citation type="journal article" date="2011" name="Stand. Genomic Sci.">
        <title>Complete genome sequence of the acetate-degrading sulfate reducer Desulfobacca acetoxidans type strain (ASRB2).</title>
        <authorList>
            <person name="Goker M."/>
            <person name="Teshima H."/>
            <person name="Lapidus A."/>
            <person name="Nolan M."/>
            <person name="Lucas S."/>
            <person name="Hammon N."/>
            <person name="Deshpande S."/>
            <person name="Cheng J.F."/>
            <person name="Tapia R."/>
            <person name="Han C."/>
            <person name="Goodwin L."/>
            <person name="Pitluck S."/>
            <person name="Huntemann M."/>
            <person name="Liolios K."/>
            <person name="Ivanova N."/>
            <person name="Pagani I."/>
            <person name="Mavromatis K."/>
            <person name="Ovchinikova G."/>
            <person name="Pati A."/>
            <person name="Chen A."/>
            <person name="Palaniappan K."/>
            <person name="Land M."/>
            <person name="Hauser L."/>
            <person name="Brambilla E.M."/>
            <person name="Rohde M."/>
            <person name="Spring S."/>
            <person name="Detter J.C."/>
            <person name="Woyke T."/>
            <person name="Bristow J."/>
            <person name="Eisen J.A."/>
            <person name="Markowitz V."/>
            <person name="Hugenholtz P."/>
            <person name="Kyrpides N.C."/>
            <person name="Klenk H.P."/>
        </authorList>
    </citation>
    <scope>NUCLEOTIDE SEQUENCE [LARGE SCALE GENOMIC DNA]</scope>
    <source>
        <strain evidence="14">ATCC 700848 / DSM 11109 / ASRB2</strain>
    </source>
</reference>
<dbReference type="Proteomes" id="UP000000483">
    <property type="component" value="Chromosome"/>
</dbReference>
<evidence type="ECO:0000256" key="3">
    <source>
        <dbReference type="ARBA" id="ARBA00011900"/>
    </source>
</evidence>
<comment type="similarity">
    <text evidence="1">Belongs to the N(4)/N(6)-methyltransferase family.</text>
</comment>
<dbReference type="REBASE" id="86518">
    <property type="entry name" value="M2.Dac11109IV"/>
</dbReference>
<comment type="catalytic activity">
    <reaction evidence="9">
        <text>a 2'-deoxyadenosine in DNA + S-adenosyl-L-methionine = an N(6)-methyl-2'-deoxyadenosine in DNA + S-adenosyl-L-homocysteine + H(+)</text>
        <dbReference type="Rhea" id="RHEA:15197"/>
        <dbReference type="Rhea" id="RHEA-COMP:12418"/>
        <dbReference type="Rhea" id="RHEA-COMP:12419"/>
        <dbReference type="ChEBI" id="CHEBI:15378"/>
        <dbReference type="ChEBI" id="CHEBI:57856"/>
        <dbReference type="ChEBI" id="CHEBI:59789"/>
        <dbReference type="ChEBI" id="CHEBI:90615"/>
        <dbReference type="ChEBI" id="CHEBI:90616"/>
        <dbReference type="EC" id="2.1.1.72"/>
    </reaction>
</comment>
<gene>
    <name evidence="13" type="ordered locus">Desac_0075</name>
</gene>
<keyword evidence="7" id="KW-0680">Restriction system</keyword>
<dbReference type="InterPro" id="IPR022749">
    <property type="entry name" value="D12N6_MeTrfase_N"/>
</dbReference>
<evidence type="ECO:0000256" key="8">
    <source>
        <dbReference type="ARBA" id="ARBA00023125"/>
    </source>
</evidence>
<dbReference type="KEGG" id="dao:Desac_0075"/>
<evidence type="ECO:0000259" key="11">
    <source>
        <dbReference type="Pfam" id="PF02384"/>
    </source>
</evidence>
<keyword evidence="6" id="KW-0949">S-adenosyl-L-methionine</keyword>
<dbReference type="InterPro" id="IPR038333">
    <property type="entry name" value="T1MK-like_N_sf"/>
</dbReference>
<dbReference type="PANTHER" id="PTHR42933:SF3">
    <property type="entry name" value="TYPE I RESTRICTION ENZYME MJAVIII METHYLASE SUBUNIT"/>
    <property type="match status" value="1"/>
</dbReference>
<feature type="domain" description="N6 adenine-specific DNA methyltransferase N-terminal" evidence="12">
    <location>
        <begin position="9"/>
        <end position="136"/>
    </location>
</feature>
<comment type="similarity">
    <text evidence="2">Belongs to the type-I restriction system S methylase family.</text>
</comment>
<evidence type="ECO:0000256" key="7">
    <source>
        <dbReference type="ARBA" id="ARBA00022747"/>
    </source>
</evidence>
<dbReference type="InterPro" id="IPR003356">
    <property type="entry name" value="DNA_methylase_A-5"/>
</dbReference>
<keyword evidence="14" id="KW-1185">Reference proteome</keyword>
<dbReference type="PROSITE" id="PS00092">
    <property type="entry name" value="N6_MTASE"/>
    <property type="match status" value="1"/>
</dbReference>
<dbReference type="RefSeq" id="WP_013705089.1">
    <property type="nucleotide sequence ID" value="NC_015388.1"/>
</dbReference>
<dbReference type="Gene3D" id="1.20.1260.30">
    <property type="match status" value="1"/>
</dbReference>
<feature type="domain" description="Type I restriction modification DNA specificity" evidence="10">
    <location>
        <begin position="571"/>
        <end position="672"/>
    </location>
</feature>
<dbReference type="SUPFAM" id="SSF116734">
    <property type="entry name" value="DNA methylase specificity domain"/>
    <property type="match status" value="2"/>
</dbReference>
<dbReference type="PRINTS" id="PR00507">
    <property type="entry name" value="N12N6MTFRASE"/>
</dbReference>
<dbReference type="CDD" id="cd16961">
    <property type="entry name" value="RMtype1_S_TRD-CR_like"/>
    <property type="match status" value="1"/>
</dbReference>
<dbReference type="GO" id="GO:0008170">
    <property type="term" value="F:N-methyltransferase activity"/>
    <property type="evidence" value="ECO:0007669"/>
    <property type="project" value="InterPro"/>
</dbReference>
<evidence type="ECO:0000256" key="4">
    <source>
        <dbReference type="ARBA" id="ARBA00022603"/>
    </source>
</evidence>
<keyword evidence="5 13" id="KW-0808">Transferase</keyword>
<dbReference type="Gene3D" id="3.90.220.20">
    <property type="entry name" value="DNA methylase specificity domains"/>
    <property type="match status" value="2"/>
</dbReference>
<dbReference type="InterPro" id="IPR029063">
    <property type="entry name" value="SAM-dependent_MTases_sf"/>
</dbReference>